<feature type="binding site" evidence="7">
    <location>
        <begin position="11"/>
        <end position="16"/>
    </location>
    <ligand>
        <name>NAD(+)</name>
        <dbReference type="ChEBI" id="CHEBI:57540"/>
    </ligand>
</feature>
<proteinExistence type="inferred from homology"/>
<feature type="domain" description="3-hydroxyacyl-CoA dehydrogenase C-terminal" evidence="8">
    <location>
        <begin position="186"/>
        <end position="251"/>
    </location>
</feature>
<dbReference type="RefSeq" id="WP_053819487.1">
    <property type="nucleotide sequence ID" value="NZ_CP006911.1"/>
</dbReference>
<evidence type="ECO:0000256" key="2">
    <source>
        <dbReference type="ARBA" id="ARBA00004855"/>
    </source>
</evidence>
<name>A0A0M4L2Y2_9GAMM</name>
<organism evidence="10 11">
    <name type="scientific">Candidatus Pseudothioglobus singularis PS1</name>
    <dbReference type="NCBI Taxonomy" id="1125411"/>
    <lineage>
        <taxon>Bacteria</taxon>
        <taxon>Pseudomonadati</taxon>
        <taxon>Pseudomonadota</taxon>
        <taxon>Gammaproteobacteria</taxon>
        <taxon>Candidatus Pseudothioglobaceae</taxon>
        <taxon>Candidatus Pseudothioglobus</taxon>
    </lineage>
</organism>
<comment type="pathway">
    <text evidence="2 7">Amine and polyamine metabolism; carnitine metabolism.</text>
</comment>
<dbReference type="Gene3D" id="3.40.50.720">
    <property type="entry name" value="NAD(P)-binding Rossmann-like Domain"/>
    <property type="match status" value="1"/>
</dbReference>
<dbReference type="PANTHER" id="PTHR48075:SF5">
    <property type="entry name" value="3-HYDROXYBUTYRYL-COA DEHYDROGENASE"/>
    <property type="match status" value="1"/>
</dbReference>
<dbReference type="InterPro" id="IPR006176">
    <property type="entry name" value="3-OHacyl-CoA_DH_NAD-bd"/>
</dbReference>
<dbReference type="PANTHER" id="PTHR48075">
    <property type="entry name" value="3-HYDROXYACYL-COA DEHYDROGENASE FAMILY PROTEIN"/>
    <property type="match status" value="1"/>
</dbReference>
<dbReference type="UniPathway" id="UPA00117"/>
<reference evidence="10 11" key="1">
    <citation type="journal article" date="2015" name="Genome Announc.">
        <title>Genome Sequence of 'Candidatus Thioglobus singularis' Strain PS1, a Mixotroph from the SUP05 Clade of Marine Gammaproteobacteria.</title>
        <authorList>
            <person name="Marshall K.T."/>
            <person name="Morris R.M."/>
        </authorList>
    </citation>
    <scope>NUCLEOTIDE SEQUENCE [LARGE SCALE GENOMIC DNA]</scope>
    <source>
        <strain evidence="10 11">PS1</strain>
    </source>
</reference>
<dbReference type="Pfam" id="PF00725">
    <property type="entry name" value="3HCDH"/>
    <property type="match status" value="1"/>
</dbReference>
<dbReference type="GO" id="GO:0047728">
    <property type="term" value="F:carnitine 3-dehydrogenase activity"/>
    <property type="evidence" value="ECO:0007669"/>
    <property type="project" value="UniProtKB-UniRule"/>
</dbReference>
<dbReference type="KEGG" id="tsn:W908_00370"/>
<comment type="subcellular location">
    <subcellularLocation>
        <location evidence="1 7">Cytoplasm</location>
    </subcellularLocation>
</comment>
<dbReference type="AlphaFoldDB" id="A0A0M4L2Y2"/>
<dbReference type="InterPro" id="IPR008927">
    <property type="entry name" value="6-PGluconate_DH-like_C_sf"/>
</dbReference>
<dbReference type="Pfam" id="PF13279">
    <property type="entry name" value="4HBT_2"/>
    <property type="match status" value="1"/>
</dbReference>
<comment type="subunit">
    <text evidence="3 7">Homodimer.</text>
</comment>
<dbReference type="HAMAP" id="MF_02129">
    <property type="entry name" value="L_carnitine_dehydrog"/>
    <property type="match status" value="1"/>
</dbReference>
<dbReference type="GO" id="GO:0009437">
    <property type="term" value="P:carnitine metabolic process"/>
    <property type="evidence" value="ECO:0007669"/>
    <property type="project" value="UniProtKB-UniRule"/>
</dbReference>
<dbReference type="PATRIC" id="fig|1125411.7.peg.73"/>
<evidence type="ECO:0000313" key="10">
    <source>
        <dbReference type="EMBL" id="ALE01196.1"/>
    </source>
</evidence>
<dbReference type="NCBIfam" id="NF005716">
    <property type="entry name" value="PRK07531.1"/>
    <property type="match status" value="1"/>
</dbReference>
<gene>
    <name evidence="10" type="ORF">W908_00370</name>
</gene>
<protein>
    <recommendedName>
        <fullName evidence="7">L-carnitine dehydrogenase</fullName>
        <shortName evidence="7">CDH</shortName>
        <shortName evidence="7">L-CDH</shortName>
        <ecNumber evidence="7">1.1.1.108</ecNumber>
    </recommendedName>
</protein>
<comment type="function">
    <text evidence="7">Catalyzes the NAD(+)-dependent oxidation of L-carnitine to 3-dehydrocarnitine.</text>
</comment>
<evidence type="ECO:0000256" key="1">
    <source>
        <dbReference type="ARBA" id="ARBA00004496"/>
    </source>
</evidence>
<dbReference type="InterPro" id="IPR006108">
    <property type="entry name" value="3HC_DH_C"/>
</dbReference>
<dbReference type="EC" id="1.1.1.108" evidence="7"/>
<dbReference type="InterPro" id="IPR013328">
    <property type="entry name" value="6PGD_dom2"/>
</dbReference>
<evidence type="ECO:0000259" key="8">
    <source>
        <dbReference type="Pfam" id="PF00725"/>
    </source>
</evidence>
<evidence type="ECO:0000313" key="11">
    <source>
        <dbReference type="Proteomes" id="UP000068905"/>
    </source>
</evidence>
<dbReference type="OrthoDB" id="9803287at2"/>
<evidence type="ECO:0000256" key="3">
    <source>
        <dbReference type="ARBA" id="ARBA00011738"/>
    </source>
</evidence>
<keyword evidence="6 7" id="KW-0520">NAD</keyword>
<dbReference type="GO" id="GO:0006631">
    <property type="term" value="P:fatty acid metabolic process"/>
    <property type="evidence" value="ECO:0007669"/>
    <property type="project" value="InterPro"/>
</dbReference>
<dbReference type="GO" id="GO:0005737">
    <property type="term" value="C:cytoplasm"/>
    <property type="evidence" value="ECO:0007669"/>
    <property type="project" value="UniProtKB-SubCell"/>
</dbReference>
<dbReference type="SUPFAM" id="SSF54637">
    <property type="entry name" value="Thioesterase/thiol ester dehydrase-isomerase"/>
    <property type="match status" value="1"/>
</dbReference>
<evidence type="ECO:0000256" key="4">
    <source>
        <dbReference type="ARBA" id="ARBA00022490"/>
    </source>
</evidence>
<dbReference type="EMBL" id="CP006911">
    <property type="protein sequence ID" value="ALE01196.1"/>
    <property type="molecule type" value="Genomic_DNA"/>
</dbReference>
<evidence type="ECO:0000259" key="9">
    <source>
        <dbReference type="Pfam" id="PF02737"/>
    </source>
</evidence>
<dbReference type="CDD" id="cd00586">
    <property type="entry name" value="4HBT"/>
    <property type="match status" value="1"/>
</dbReference>
<evidence type="ECO:0000256" key="5">
    <source>
        <dbReference type="ARBA" id="ARBA00023002"/>
    </source>
</evidence>
<accession>A0A0M4L2Y2</accession>
<feature type="domain" description="3-hydroxyacyl-CoA dehydrogenase NAD binding" evidence="9">
    <location>
        <begin position="7"/>
        <end position="180"/>
    </location>
</feature>
<dbReference type="InterPro" id="IPR026578">
    <property type="entry name" value="L-carnitine_dehydrogenase"/>
</dbReference>
<evidence type="ECO:0000256" key="7">
    <source>
        <dbReference type="HAMAP-Rule" id="MF_02129"/>
    </source>
</evidence>
<keyword evidence="11" id="KW-1185">Reference proteome</keyword>
<dbReference type="InterPro" id="IPR029069">
    <property type="entry name" value="HotDog_dom_sf"/>
</dbReference>
<comment type="catalytic activity">
    <reaction evidence="7">
        <text>carnitine + NAD(+) = 3-dehydrocarnitine + NADH + H(+)</text>
        <dbReference type="Rhea" id="RHEA:19265"/>
        <dbReference type="ChEBI" id="CHEBI:15378"/>
        <dbReference type="ChEBI" id="CHEBI:17126"/>
        <dbReference type="ChEBI" id="CHEBI:57540"/>
        <dbReference type="ChEBI" id="CHEBI:57885"/>
        <dbReference type="ChEBI" id="CHEBI:57945"/>
        <dbReference type="EC" id="1.1.1.108"/>
    </reaction>
</comment>
<comment type="similarity">
    <text evidence="7">Belongs to the 3-hydroxyacyl-CoA dehydrogenase family. L-carnitine dehydrogenase subfamily.</text>
</comment>
<keyword evidence="5 7" id="KW-0560">Oxidoreductase</keyword>
<dbReference type="InterPro" id="IPR036291">
    <property type="entry name" value="NAD(P)-bd_dom_sf"/>
</dbReference>
<dbReference type="STRING" id="1125411.W908_00370"/>
<keyword evidence="4 7" id="KW-0963">Cytoplasm</keyword>
<dbReference type="GO" id="GO:0070403">
    <property type="term" value="F:NAD+ binding"/>
    <property type="evidence" value="ECO:0007669"/>
    <property type="project" value="InterPro"/>
</dbReference>
<evidence type="ECO:0000256" key="6">
    <source>
        <dbReference type="ARBA" id="ARBA00023027"/>
    </source>
</evidence>
<dbReference type="Gene3D" id="1.10.1040.10">
    <property type="entry name" value="N-(1-d-carboxylethyl)-l-norvaline Dehydrogenase, domain 2"/>
    <property type="match status" value="1"/>
</dbReference>
<dbReference type="Proteomes" id="UP000068905">
    <property type="component" value="Chromosome"/>
</dbReference>
<dbReference type="Gene3D" id="3.10.129.10">
    <property type="entry name" value="Hotdog Thioesterase"/>
    <property type="match status" value="1"/>
</dbReference>
<dbReference type="SUPFAM" id="SSF51735">
    <property type="entry name" value="NAD(P)-binding Rossmann-fold domains"/>
    <property type="match status" value="1"/>
</dbReference>
<dbReference type="Pfam" id="PF02737">
    <property type="entry name" value="3HCDH_N"/>
    <property type="match status" value="1"/>
</dbReference>
<sequence>MKSIKSAGVIGAGVIGSGWIARLILNGIDVCVFDPSKDAPKSVEKVINNAERAYKNLLRSPLPKKGVLSFLDTVSEVAKSSEIIIEAVPERLSAKQSVYKEIELNASNELIITSSTSGILPSDLQSEMKNPERLTVAHPFNPVYLLPLVEVVGGSKTSQKVIDETCSIFSNIGMFPLYIKKEIPAFIADRLLESVWREALWLVNDDIATTEEIDDAIRYGFGLRWAQMGLFETYRLAGGEAGMRHFISQFGPCLEWPWTHLMDVPEFTEELVDKVSNQSDDQSGKHSIDELMQKRDDNLVDFLKVLKENRWGAGNTLKEFDDSLGNSRIDFSELDVSKPLKTFSTHIPKDWADYNGHMTEARYLDCFSEATTELMAIIGADEEYIANIGSYFTVETHIRHLDEVLIGEGIYSKTQVIYGENKKLHLFHWLHHNDGRLLATAEHMLIHVDLKTRGASMPGDSVIEKMERIYSAHKNLPKPEGLSRAVGDKV</sequence>
<dbReference type="SUPFAM" id="SSF48179">
    <property type="entry name" value="6-phosphogluconate dehydrogenase C-terminal domain-like"/>
    <property type="match status" value="1"/>
</dbReference>